<comment type="caution">
    <text evidence="1">The sequence shown here is derived from an EMBL/GenBank/DDBJ whole genome shotgun (WGS) entry which is preliminary data.</text>
</comment>
<gene>
    <name evidence="1" type="ORF">HMPREF9474_01191</name>
</gene>
<dbReference type="AlphaFoldDB" id="E7GJU8"/>
<protein>
    <submittedName>
        <fullName evidence="1">Uncharacterized protein</fullName>
    </submittedName>
</protein>
<dbReference type="RefSeq" id="WP_003499413.1">
    <property type="nucleotide sequence ID" value="NZ_GL834306.1"/>
</dbReference>
<evidence type="ECO:0000313" key="1">
    <source>
        <dbReference type="EMBL" id="EGA94842.1"/>
    </source>
</evidence>
<keyword evidence="2" id="KW-1185">Reference proteome</keyword>
<accession>E7GJU8</accession>
<reference evidence="1 2" key="1">
    <citation type="submission" date="2010-12" db="EMBL/GenBank/DDBJ databases">
        <title>The Genome Sequence of Clostridium symbiosum strain WAL-14163.</title>
        <authorList>
            <person name="Earl A."/>
            <person name="Ward D."/>
            <person name="Feldgarden M."/>
            <person name="Gevers D."/>
            <person name="Finegold S.M."/>
            <person name="Summanen P.H."/>
            <person name="Molitoris D.R."/>
            <person name="Vaisanen M.L."/>
            <person name="Daigneault M."/>
            <person name="Young S.K."/>
            <person name="Zeng Q."/>
            <person name="Gargeya S."/>
            <person name="Fitzgerald M."/>
            <person name="Haas B."/>
            <person name="Abouelleil A."/>
            <person name="Alvarado L."/>
            <person name="Arachchi H.M."/>
            <person name="Berlin A."/>
            <person name="Brown A."/>
            <person name="Chapman S.B."/>
            <person name="Chen Z."/>
            <person name="Dunbar C."/>
            <person name="Freedman E."/>
            <person name="Gearin G."/>
            <person name="Gellesch M."/>
            <person name="Goldberg J."/>
            <person name="Griggs A."/>
            <person name="Gujja S."/>
            <person name="Heilman E."/>
            <person name="Heiman D."/>
            <person name="Howarth C."/>
            <person name="Larson L."/>
            <person name="Lui A."/>
            <person name="MacDonald P.J.P."/>
            <person name="Mehta T."/>
            <person name="Montmayeur A."/>
            <person name="Murphy C."/>
            <person name="Neiman D."/>
            <person name="Pearson M."/>
            <person name="Priest M."/>
            <person name="Roberts A."/>
            <person name="Saif S."/>
            <person name="Shea T."/>
            <person name="Shenoy N."/>
            <person name="Sisk P."/>
            <person name="Stolte C."/>
            <person name="Sykes S."/>
            <person name="White J."/>
            <person name="Yandava C."/>
            <person name="Nusbaum C."/>
            <person name="Birren B."/>
        </authorList>
    </citation>
    <scope>NUCLEOTIDE SEQUENCE [LARGE SCALE GENOMIC DNA]</scope>
    <source>
        <strain evidence="1 2">WAL-14163</strain>
    </source>
</reference>
<organism evidence="1 2">
    <name type="scientific">Clostridium symbiosum (strain WAL-14163)</name>
    <dbReference type="NCBI Taxonomy" id="742740"/>
    <lineage>
        <taxon>Bacteria</taxon>
        <taxon>Bacillati</taxon>
        <taxon>Bacillota</taxon>
        <taxon>Clostridia</taxon>
        <taxon>Lachnospirales</taxon>
        <taxon>Lachnospiraceae</taxon>
        <taxon>Otoolea</taxon>
    </lineage>
</organism>
<proteinExistence type="predicted"/>
<sequence length="76" mass="8177">MDSIMLILTVIGTCATVVSTVLAIRAKNEARDILKEIKEEKNRNINNKGKIDIKNTGTNSGIMSGINAGEMSNGKK</sequence>
<evidence type="ECO:0000313" key="2">
    <source>
        <dbReference type="Proteomes" id="UP000002970"/>
    </source>
</evidence>
<dbReference type="Proteomes" id="UP000002970">
    <property type="component" value="Unassembled WGS sequence"/>
</dbReference>
<dbReference type="EMBL" id="ADLQ01000032">
    <property type="protein sequence ID" value="EGA94842.1"/>
    <property type="molecule type" value="Genomic_DNA"/>
</dbReference>
<dbReference type="STRING" id="1512.GCA_900049235_01302"/>
<dbReference type="HOGENOM" id="CLU_198857_0_0_9"/>
<name>E7GJU8_CLOS6</name>